<gene>
    <name evidence="2" type="ORF">CC78DRAFT_584371</name>
</gene>
<protein>
    <submittedName>
        <fullName evidence="2">Uncharacterized protein</fullName>
    </submittedName>
</protein>
<evidence type="ECO:0000313" key="2">
    <source>
        <dbReference type="EMBL" id="KAF2260834.1"/>
    </source>
</evidence>
<dbReference type="EMBL" id="ML986671">
    <property type="protein sequence ID" value="KAF2260834.1"/>
    <property type="molecule type" value="Genomic_DNA"/>
</dbReference>
<keyword evidence="1" id="KW-0732">Signal</keyword>
<proteinExistence type="predicted"/>
<sequence>MYSLKALSVFAALLSLGMSATPVQGNLQKSQLDTRANETSMGPELRACGLWRNEMEEWYPWTGTLVDSDECEMKGYPAAPFGRARVFYGTPDDVVNKWCSCHFFSNNKCSKALELGPGTPGGDGKWFEFTMEPVLNAKWYKCYNLPSIPPSSREHPEATPDSV</sequence>
<keyword evidence="3" id="KW-1185">Reference proteome</keyword>
<evidence type="ECO:0000313" key="3">
    <source>
        <dbReference type="Proteomes" id="UP000800093"/>
    </source>
</evidence>
<name>A0A9P4N3J7_9PLEO</name>
<feature type="signal peptide" evidence="1">
    <location>
        <begin position="1"/>
        <end position="25"/>
    </location>
</feature>
<dbReference type="AlphaFoldDB" id="A0A9P4N3J7"/>
<feature type="chain" id="PRO_5040415348" evidence="1">
    <location>
        <begin position="26"/>
        <end position="163"/>
    </location>
</feature>
<evidence type="ECO:0000256" key="1">
    <source>
        <dbReference type="SAM" id="SignalP"/>
    </source>
</evidence>
<reference evidence="3" key="1">
    <citation type="journal article" date="2020" name="Stud. Mycol.">
        <title>101 Dothideomycetes genomes: A test case for predicting lifestyles and emergence of pathogens.</title>
        <authorList>
            <person name="Haridas S."/>
            <person name="Albert R."/>
            <person name="Binder M."/>
            <person name="Bloem J."/>
            <person name="LaButti K."/>
            <person name="Salamov A."/>
            <person name="Andreopoulos B."/>
            <person name="Baker S."/>
            <person name="Barry K."/>
            <person name="Bills G."/>
            <person name="Bluhm B."/>
            <person name="Cannon C."/>
            <person name="Castanera R."/>
            <person name="Culley D."/>
            <person name="Daum C."/>
            <person name="Ezra D."/>
            <person name="Gonzalez J."/>
            <person name="Henrissat B."/>
            <person name="Kuo A."/>
            <person name="Liang C."/>
            <person name="Lipzen A."/>
            <person name="Lutzoni F."/>
            <person name="Magnuson J."/>
            <person name="Mondo S."/>
            <person name="Nolan M."/>
            <person name="Ohm R."/>
            <person name="Pangilinan J."/>
            <person name="Park H.-J."/>
            <person name="Ramirez L."/>
            <person name="Alfaro M."/>
            <person name="Sun H."/>
            <person name="Tritt A."/>
            <person name="Yoshinaga Y."/>
            <person name="Zwiers L.-H."/>
            <person name="Turgeon B."/>
            <person name="Goodwin S."/>
            <person name="Spatafora J."/>
            <person name="Crous P."/>
            <person name="Grigoriev I."/>
        </authorList>
    </citation>
    <scope>NUCLEOTIDE SEQUENCE [LARGE SCALE GENOMIC DNA]</scope>
    <source>
        <strain evidence="3">CBS 304.66</strain>
    </source>
</reference>
<organism evidence="2 3">
    <name type="scientific">Lojkania enalia</name>
    <dbReference type="NCBI Taxonomy" id="147567"/>
    <lineage>
        <taxon>Eukaryota</taxon>
        <taxon>Fungi</taxon>
        <taxon>Dikarya</taxon>
        <taxon>Ascomycota</taxon>
        <taxon>Pezizomycotina</taxon>
        <taxon>Dothideomycetes</taxon>
        <taxon>Pleosporomycetidae</taxon>
        <taxon>Pleosporales</taxon>
        <taxon>Pleosporales incertae sedis</taxon>
        <taxon>Lojkania</taxon>
    </lineage>
</organism>
<accession>A0A9P4N3J7</accession>
<comment type="caution">
    <text evidence="2">The sequence shown here is derived from an EMBL/GenBank/DDBJ whole genome shotgun (WGS) entry which is preliminary data.</text>
</comment>
<dbReference type="Proteomes" id="UP000800093">
    <property type="component" value="Unassembled WGS sequence"/>
</dbReference>